<dbReference type="OrthoDB" id="3787729at2"/>
<dbReference type="RefSeq" id="WP_141888790.1">
    <property type="nucleotide sequence ID" value="NZ_BAAAUY010000023.1"/>
</dbReference>
<evidence type="ECO:0000256" key="1">
    <source>
        <dbReference type="ARBA" id="ARBA00022679"/>
    </source>
</evidence>
<accession>A0A542XY06</accession>
<keyword evidence="4" id="KW-0067">ATP-binding</keyword>
<keyword evidence="7" id="KW-1185">Reference proteome</keyword>
<name>A0A542XY06_9MICO</name>
<keyword evidence="2" id="KW-0547">Nucleotide-binding</keyword>
<evidence type="ECO:0000313" key="6">
    <source>
        <dbReference type="EMBL" id="TQL40719.1"/>
    </source>
</evidence>
<dbReference type="EMBL" id="VFON01000002">
    <property type="protein sequence ID" value="TQL40719.1"/>
    <property type="molecule type" value="Genomic_DNA"/>
</dbReference>
<organism evidence="6 7">
    <name type="scientific">Leucobacter komagatae</name>
    <dbReference type="NCBI Taxonomy" id="55969"/>
    <lineage>
        <taxon>Bacteria</taxon>
        <taxon>Bacillati</taxon>
        <taxon>Actinomycetota</taxon>
        <taxon>Actinomycetes</taxon>
        <taxon>Micrococcales</taxon>
        <taxon>Microbacteriaceae</taxon>
        <taxon>Leucobacter</taxon>
    </lineage>
</organism>
<dbReference type="Pfam" id="PF18085">
    <property type="entry name" value="Mak_N_cap"/>
    <property type="match status" value="1"/>
</dbReference>
<sequence>MALLYTDTTLVPSKLELIAEWLPKQPWFTGDIAQLTRVSGYRLDDPEGEVGIDGILVSAGEKKVYHVPLTYRSAPLDGGEAHLVGTTEHGILGTRWVTAAAGDPVYRAVLAQVIAQGGSGSEELVHQPDGSTVPRKIEMPIHGSGEPGAQVPELWAAEVSLADGVSVASTGFATLRVIHVPQADAPAARGAAGTLTATWPGQEAPVVIATLD</sequence>
<evidence type="ECO:0000256" key="2">
    <source>
        <dbReference type="ARBA" id="ARBA00022741"/>
    </source>
</evidence>
<dbReference type="InterPro" id="IPR040999">
    <property type="entry name" value="Mak_N_cap"/>
</dbReference>
<dbReference type="GO" id="GO:0016301">
    <property type="term" value="F:kinase activity"/>
    <property type="evidence" value="ECO:0007669"/>
    <property type="project" value="UniProtKB-KW"/>
</dbReference>
<proteinExistence type="predicted"/>
<evidence type="ECO:0000313" key="7">
    <source>
        <dbReference type="Proteomes" id="UP000319094"/>
    </source>
</evidence>
<evidence type="ECO:0000256" key="4">
    <source>
        <dbReference type="ARBA" id="ARBA00022840"/>
    </source>
</evidence>
<dbReference type="Proteomes" id="UP000319094">
    <property type="component" value="Unassembled WGS sequence"/>
</dbReference>
<protein>
    <recommendedName>
        <fullName evidence="5">Maltokinase N-terminal cap domain-containing protein</fullName>
    </recommendedName>
</protein>
<feature type="domain" description="Maltokinase N-terminal cap" evidence="5">
    <location>
        <begin position="21"/>
        <end position="103"/>
    </location>
</feature>
<evidence type="ECO:0000256" key="3">
    <source>
        <dbReference type="ARBA" id="ARBA00022777"/>
    </source>
</evidence>
<gene>
    <name evidence="6" type="ORF">FB468_3243</name>
</gene>
<dbReference type="GO" id="GO:0005524">
    <property type="term" value="F:ATP binding"/>
    <property type="evidence" value="ECO:0007669"/>
    <property type="project" value="UniProtKB-KW"/>
</dbReference>
<keyword evidence="1" id="KW-0808">Transferase</keyword>
<evidence type="ECO:0000259" key="5">
    <source>
        <dbReference type="Pfam" id="PF18085"/>
    </source>
</evidence>
<comment type="caution">
    <text evidence="6">The sequence shown here is derived from an EMBL/GenBank/DDBJ whole genome shotgun (WGS) entry which is preliminary data.</text>
</comment>
<dbReference type="AlphaFoldDB" id="A0A542XY06"/>
<dbReference type="STRING" id="55969.SD72_03950"/>
<reference evidence="6 7" key="1">
    <citation type="submission" date="2019-06" db="EMBL/GenBank/DDBJ databases">
        <title>Sequencing the genomes of 1000 actinobacteria strains.</title>
        <authorList>
            <person name="Klenk H.-P."/>
        </authorList>
    </citation>
    <scope>NUCLEOTIDE SEQUENCE [LARGE SCALE GENOMIC DNA]</scope>
    <source>
        <strain evidence="6 7">DSM 8803</strain>
    </source>
</reference>
<keyword evidence="3" id="KW-0418">Kinase</keyword>